<name>A0A2Z7C5J8_9LAMI</name>
<accession>A0A2Z7C5J8</accession>
<dbReference type="AlphaFoldDB" id="A0A2Z7C5J8"/>
<sequence>MHEGHQESSDLKEKTKQLTIETEEIDGAQGDSQTVGYIIEVITELKAQKLCWNQQHSAATHILPKTSTQDSRLDQITHTLSSKLSSNSSRIAAHNKTTQKIQICITSKKLARSQAHTVHDQSSQLRATTANNRALPNSKLMMLHCNFIHPASSRLQTCTETSSLKRGFQSRYPHSKLNSKSPMIWKILAVARDQILRVISCWYVSCDDQQRALRDSEATTFCEQEPTVGFVSVFLSRFLIRFIGTPFVVIIAQNIKRVIPVCLYTHQWPPFVADSVELCLSSLAPSFGCSLRLLSRIPGFTTGHGFNPSGGAQEVVRVSQLCIVYALVSLRVGCPG</sequence>
<protein>
    <submittedName>
        <fullName evidence="1">Uncharacterized protein</fullName>
    </submittedName>
</protein>
<dbReference type="EMBL" id="KV000925">
    <property type="protein sequence ID" value="KZV39525.1"/>
    <property type="molecule type" value="Genomic_DNA"/>
</dbReference>
<reference evidence="1 2" key="1">
    <citation type="journal article" date="2015" name="Proc. Natl. Acad. Sci. U.S.A.">
        <title>The resurrection genome of Boea hygrometrica: A blueprint for survival of dehydration.</title>
        <authorList>
            <person name="Xiao L."/>
            <person name="Yang G."/>
            <person name="Zhang L."/>
            <person name="Yang X."/>
            <person name="Zhao S."/>
            <person name="Ji Z."/>
            <person name="Zhou Q."/>
            <person name="Hu M."/>
            <person name="Wang Y."/>
            <person name="Chen M."/>
            <person name="Xu Y."/>
            <person name="Jin H."/>
            <person name="Xiao X."/>
            <person name="Hu G."/>
            <person name="Bao F."/>
            <person name="Hu Y."/>
            <person name="Wan P."/>
            <person name="Li L."/>
            <person name="Deng X."/>
            <person name="Kuang T."/>
            <person name="Xiang C."/>
            <person name="Zhu J.K."/>
            <person name="Oliver M.J."/>
            <person name="He Y."/>
        </authorList>
    </citation>
    <scope>NUCLEOTIDE SEQUENCE [LARGE SCALE GENOMIC DNA]</scope>
    <source>
        <strain evidence="2">cv. XS01</strain>
    </source>
</reference>
<evidence type="ECO:0000313" key="2">
    <source>
        <dbReference type="Proteomes" id="UP000250235"/>
    </source>
</evidence>
<gene>
    <name evidence="1" type="ORF">F511_35742</name>
</gene>
<organism evidence="1 2">
    <name type="scientific">Dorcoceras hygrometricum</name>
    <dbReference type="NCBI Taxonomy" id="472368"/>
    <lineage>
        <taxon>Eukaryota</taxon>
        <taxon>Viridiplantae</taxon>
        <taxon>Streptophyta</taxon>
        <taxon>Embryophyta</taxon>
        <taxon>Tracheophyta</taxon>
        <taxon>Spermatophyta</taxon>
        <taxon>Magnoliopsida</taxon>
        <taxon>eudicotyledons</taxon>
        <taxon>Gunneridae</taxon>
        <taxon>Pentapetalae</taxon>
        <taxon>asterids</taxon>
        <taxon>lamiids</taxon>
        <taxon>Lamiales</taxon>
        <taxon>Gesneriaceae</taxon>
        <taxon>Didymocarpoideae</taxon>
        <taxon>Trichosporeae</taxon>
        <taxon>Loxocarpinae</taxon>
        <taxon>Dorcoceras</taxon>
    </lineage>
</organism>
<dbReference type="Proteomes" id="UP000250235">
    <property type="component" value="Unassembled WGS sequence"/>
</dbReference>
<proteinExistence type="predicted"/>
<keyword evidence="2" id="KW-1185">Reference proteome</keyword>
<evidence type="ECO:0000313" key="1">
    <source>
        <dbReference type="EMBL" id="KZV39525.1"/>
    </source>
</evidence>